<dbReference type="SUPFAM" id="SSF52540">
    <property type="entry name" value="P-loop containing nucleoside triphosphate hydrolases"/>
    <property type="match status" value="1"/>
</dbReference>
<dbReference type="RefSeq" id="WP_078711047.1">
    <property type="nucleotide sequence ID" value="NZ_FUWY01000001.1"/>
</dbReference>
<protein>
    <submittedName>
        <fullName evidence="1">DNA polymerase-3 subunit delta</fullName>
    </submittedName>
</protein>
<dbReference type="STRING" id="118967.SAMN02745191_0621"/>
<sequence>MIRDKLQETQPIVYQTLSNAIKNRKFAHAYLFTGVKGTPKKEAALWFAQNLICEHTEDGFACELCDECRRITENTYADLIYLDGNDATIKKDSILHLQEQFSKTALEKSGKKFYILDMAENATTEALNSLLKFLEEPNGQDTQAILIVDSIDRLLPTIISRCQIIPFKPLNVEHYYESGLDSGLSSLDSYVLSHIVKDVDYMKEMSETEEYQTGMVVAERFVSLFDVDIHRFLVWFETEVLGNKDKDKDIVKMFLEILLIFFRDVVSNKESQTGWFEREVNRVANKNIAIEKILLILLESKDKCNRSYNLQLVIEQMIYEIKEVM</sequence>
<dbReference type="Gene3D" id="3.40.50.300">
    <property type="entry name" value="P-loop containing nucleotide triphosphate hydrolases"/>
    <property type="match status" value="1"/>
</dbReference>
<dbReference type="Pfam" id="PF13177">
    <property type="entry name" value="DNA_pol3_delta2"/>
    <property type="match status" value="1"/>
</dbReference>
<evidence type="ECO:0000313" key="1">
    <source>
        <dbReference type="EMBL" id="SJZ43862.1"/>
    </source>
</evidence>
<dbReference type="OrthoDB" id="9811073at2"/>
<dbReference type="EMBL" id="FUWY01000001">
    <property type="protein sequence ID" value="SJZ43862.1"/>
    <property type="molecule type" value="Genomic_DNA"/>
</dbReference>
<proteinExistence type="predicted"/>
<organism evidence="1 2">
    <name type="scientific">Anaerorhabdus furcosa</name>
    <dbReference type="NCBI Taxonomy" id="118967"/>
    <lineage>
        <taxon>Bacteria</taxon>
        <taxon>Bacillati</taxon>
        <taxon>Bacillota</taxon>
        <taxon>Erysipelotrichia</taxon>
        <taxon>Erysipelotrichales</taxon>
        <taxon>Erysipelotrichaceae</taxon>
        <taxon>Anaerorhabdus</taxon>
    </lineage>
</organism>
<gene>
    <name evidence="1" type="ORF">SAMN02745191_0621</name>
</gene>
<evidence type="ECO:0000313" key="2">
    <source>
        <dbReference type="Proteomes" id="UP000243297"/>
    </source>
</evidence>
<dbReference type="GO" id="GO:0006261">
    <property type="term" value="P:DNA-templated DNA replication"/>
    <property type="evidence" value="ECO:0007669"/>
    <property type="project" value="TreeGrafter"/>
</dbReference>
<keyword evidence="2" id="KW-1185">Reference proteome</keyword>
<name>A0A1T4KN42_9FIRM</name>
<dbReference type="Proteomes" id="UP000243297">
    <property type="component" value="Unassembled WGS sequence"/>
</dbReference>
<dbReference type="InterPro" id="IPR050238">
    <property type="entry name" value="DNA_Rep/Repair_Clamp_Loader"/>
</dbReference>
<dbReference type="PANTHER" id="PTHR11669">
    <property type="entry name" value="REPLICATION FACTOR C / DNA POLYMERASE III GAMMA-TAU SUBUNIT"/>
    <property type="match status" value="1"/>
</dbReference>
<reference evidence="2" key="1">
    <citation type="submission" date="2017-02" db="EMBL/GenBank/DDBJ databases">
        <authorList>
            <person name="Varghese N."/>
            <person name="Submissions S."/>
        </authorList>
    </citation>
    <scope>NUCLEOTIDE SEQUENCE [LARGE SCALE GENOMIC DNA]</scope>
    <source>
        <strain evidence="2">ATCC 25662</strain>
    </source>
</reference>
<accession>A0A1T4KN42</accession>
<dbReference type="AlphaFoldDB" id="A0A1T4KN42"/>
<dbReference type="InterPro" id="IPR027417">
    <property type="entry name" value="P-loop_NTPase"/>
</dbReference>
<dbReference type="PANTHER" id="PTHR11669:SF8">
    <property type="entry name" value="DNA POLYMERASE III SUBUNIT DELTA"/>
    <property type="match status" value="1"/>
</dbReference>